<proteinExistence type="predicted"/>
<keyword evidence="2" id="KW-1185">Reference proteome</keyword>
<dbReference type="EMBL" id="BOMS01000152">
    <property type="protein sequence ID" value="GIE72624.1"/>
    <property type="molecule type" value="Genomic_DNA"/>
</dbReference>
<evidence type="ECO:0000313" key="1">
    <source>
        <dbReference type="EMBL" id="GIE72624.1"/>
    </source>
</evidence>
<protein>
    <submittedName>
        <fullName evidence="1">Uncharacterized protein</fullName>
    </submittedName>
</protein>
<gene>
    <name evidence="1" type="ORF">Apa02nite_087320</name>
</gene>
<evidence type="ECO:0000313" key="2">
    <source>
        <dbReference type="Proteomes" id="UP000624709"/>
    </source>
</evidence>
<dbReference type="RefSeq" id="WP_203830329.1">
    <property type="nucleotide sequence ID" value="NZ_BAAATY010000019.1"/>
</dbReference>
<sequence>MASTESTRIAADIDAVVQLSAPSPRELHRAVSDLQLLGGAQETQAHMILRRMGLTA</sequence>
<organism evidence="1 2">
    <name type="scientific">Actinoplanes palleronii</name>
    <dbReference type="NCBI Taxonomy" id="113570"/>
    <lineage>
        <taxon>Bacteria</taxon>
        <taxon>Bacillati</taxon>
        <taxon>Actinomycetota</taxon>
        <taxon>Actinomycetes</taxon>
        <taxon>Micromonosporales</taxon>
        <taxon>Micromonosporaceae</taxon>
        <taxon>Actinoplanes</taxon>
    </lineage>
</organism>
<accession>A0ABQ4BPL3</accession>
<name>A0ABQ4BPL3_9ACTN</name>
<reference evidence="1 2" key="1">
    <citation type="submission" date="2021-01" db="EMBL/GenBank/DDBJ databases">
        <title>Whole genome shotgun sequence of Actinoplanes palleronii NBRC 14916.</title>
        <authorList>
            <person name="Komaki H."/>
            <person name="Tamura T."/>
        </authorList>
    </citation>
    <scope>NUCLEOTIDE SEQUENCE [LARGE SCALE GENOMIC DNA]</scope>
    <source>
        <strain evidence="1 2">NBRC 14916</strain>
    </source>
</reference>
<dbReference type="Proteomes" id="UP000624709">
    <property type="component" value="Unassembled WGS sequence"/>
</dbReference>
<comment type="caution">
    <text evidence="1">The sequence shown here is derived from an EMBL/GenBank/DDBJ whole genome shotgun (WGS) entry which is preliminary data.</text>
</comment>